<dbReference type="AlphaFoldDB" id="J9FRW6"/>
<dbReference type="PANTHER" id="PTHR43280">
    <property type="entry name" value="ARAC-FAMILY TRANSCRIPTIONAL REGULATOR"/>
    <property type="match status" value="1"/>
</dbReference>
<evidence type="ECO:0000313" key="5">
    <source>
        <dbReference type="EMBL" id="EJW97686.1"/>
    </source>
</evidence>
<name>J9FRW6_9ZZZZ</name>
<evidence type="ECO:0000256" key="3">
    <source>
        <dbReference type="ARBA" id="ARBA00023163"/>
    </source>
</evidence>
<dbReference type="InterPro" id="IPR018060">
    <property type="entry name" value="HTH_AraC"/>
</dbReference>
<dbReference type="SMART" id="SM00342">
    <property type="entry name" value="HTH_ARAC"/>
    <property type="match status" value="1"/>
</dbReference>
<dbReference type="InterPro" id="IPR009057">
    <property type="entry name" value="Homeodomain-like_sf"/>
</dbReference>
<evidence type="ECO:0000256" key="1">
    <source>
        <dbReference type="ARBA" id="ARBA00023015"/>
    </source>
</evidence>
<protein>
    <submittedName>
        <fullName evidence="5">AraC/XylS family transcriptional regulator</fullName>
    </submittedName>
</protein>
<dbReference type="Pfam" id="PF12833">
    <property type="entry name" value="HTH_18"/>
    <property type="match status" value="1"/>
</dbReference>
<dbReference type="GO" id="GO:0003700">
    <property type="term" value="F:DNA-binding transcription factor activity"/>
    <property type="evidence" value="ECO:0007669"/>
    <property type="project" value="InterPro"/>
</dbReference>
<feature type="domain" description="HTH araC/xylS-type" evidence="4">
    <location>
        <begin position="192"/>
        <end position="290"/>
    </location>
</feature>
<accession>J9FRW6</accession>
<dbReference type="EMBL" id="AMCI01004635">
    <property type="protein sequence ID" value="EJW97686.1"/>
    <property type="molecule type" value="Genomic_DNA"/>
</dbReference>
<dbReference type="InterPro" id="IPR037923">
    <property type="entry name" value="HTH-like"/>
</dbReference>
<comment type="caution">
    <text evidence="5">The sequence shown here is derived from an EMBL/GenBank/DDBJ whole genome shotgun (WGS) entry which is preliminary data.</text>
</comment>
<dbReference type="SUPFAM" id="SSF46689">
    <property type="entry name" value="Homeodomain-like"/>
    <property type="match status" value="1"/>
</dbReference>
<gene>
    <name evidence="5" type="ORF">EVA_14210</name>
</gene>
<dbReference type="Gene3D" id="1.10.10.60">
    <property type="entry name" value="Homeodomain-like"/>
    <property type="match status" value="1"/>
</dbReference>
<evidence type="ECO:0000256" key="2">
    <source>
        <dbReference type="ARBA" id="ARBA00023125"/>
    </source>
</evidence>
<dbReference type="GO" id="GO:0043565">
    <property type="term" value="F:sequence-specific DNA binding"/>
    <property type="evidence" value="ECO:0007669"/>
    <property type="project" value="InterPro"/>
</dbReference>
<proteinExistence type="predicted"/>
<keyword evidence="1" id="KW-0805">Transcription regulation</keyword>
<keyword evidence="3" id="KW-0804">Transcription</keyword>
<dbReference type="PANTHER" id="PTHR43280:SF32">
    <property type="entry name" value="TRANSCRIPTIONAL REGULATORY PROTEIN"/>
    <property type="match status" value="1"/>
</dbReference>
<organism evidence="5">
    <name type="scientific">gut metagenome</name>
    <dbReference type="NCBI Taxonomy" id="749906"/>
    <lineage>
        <taxon>unclassified sequences</taxon>
        <taxon>metagenomes</taxon>
        <taxon>organismal metagenomes</taxon>
    </lineage>
</organism>
<dbReference type="SUPFAM" id="SSF51215">
    <property type="entry name" value="Regulatory protein AraC"/>
    <property type="match status" value="1"/>
</dbReference>
<dbReference type="PROSITE" id="PS01124">
    <property type="entry name" value="HTH_ARAC_FAMILY_2"/>
    <property type="match status" value="1"/>
</dbReference>
<keyword evidence="2" id="KW-0238">DNA-binding</keyword>
<evidence type="ECO:0000259" key="4">
    <source>
        <dbReference type="PROSITE" id="PS01124"/>
    </source>
</evidence>
<reference evidence="5" key="1">
    <citation type="journal article" date="2012" name="PLoS ONE">
        <title>Gene sets for utilization of primary and secondary nutrition supplies in the distal gut of endangered iberian lynx.</title>
        <authorList>
            <person name="Alcaide M."/>
            <person name="Messina E."/>
            <person name="Richter M."/>
            <person name="Bargiela R."/>
            <person name="Peplies J."/>
            <person name="Huws S.A."/>
            <person name="Newbold C.J."/>
            <person name="Golyshin P.N."/>
            <person name="Simon M.A."/>
            <person name="Lopez G."/>
            <person name="Yakimov M.M."/>
            <person name="Ferrer M."/>
        </authorList>
    </citation>
    <scope>NUCLEOTIDE SEQUENCE</scope>
</reference>
<sequence length="299" mass="34364">MNDILLTLETQLFNQQKICTVPQLLHAFPQTFYEPFLYAGIGYIVCTHGQFSFIIDNDTYTVRSGETFFLPNDKPFRIIKHSHNLGYHILLFKVEPIRDILNTTVMSLNLYHRFTSDTQYAWRTGREADLIHYVALINSCATHARGTFTDYEQTLLTVSVTYCLCAIYQEKILAGQPNKASAINMRKTEVFLKLIQLVETHYMNERGVEFYADKLCLSPKYLSALSKSISGYTVQDLVFKAIIRRSKTLLCITNKTIQEISNDFNFPNASSFGTFFKKQTGMSPMKYREIGLKDSPVQD</sequence>